<gene>
    <name evidence="2" type="ORF">HYG86_01095</name>
</gene>
<keyword evidence="1" id="KW-0732">Signal</keyword>
<evidence type="ECO:0000256" key="1">
    <source>
        <dbReference type="SAM" id="SignalP"/>
    </source>
</evidence>
<dbReference type="AlphaFoldDB" id="A0A7G9W455"/>
<dbReference type="KEGG" id="acae:HYG86_01095"/>
<evidence type="ECO:0000313" key="3">
    <source>
        <dbReference type="Proteomes" id="UP000516160"/>
    </source>
</evidence>
<protein>
    <submittedName>
        <fullName evidence="2">Uncharacterized protein</fullName>
    </submittedName>
</protein>
<dbReference type="RefSeq" id="WP_213167135.1">
    <property type="nucleotide sequence ID" value="NZ_CP058559.1"/>
</dbReference>
<sequence length="222" mass="25844">MKNVLKALVTLFMILTLMSINTQDLQNESIIDSDFIERNEEPKEHEDNYLEIYSLEGVPLIKFNGFHEKGLIYLGDFAKVSDLYTENKLDFVLVKSNSTNTLKSNIYTVKSNTEIPLIDDDNTLRIHSEDTILLELKRFKFIISTNLNIDQQLMKEDSQFFVLSDVSQIEKIKESFSIEQIFSVGDEYPTNHYPMLSVIPDNYYVQFVSNSSSYNFKYKIIK</sequence>
<dbReference type="Proteomes" id="UP000516160">
    <property type="component" value="Chromosome"/>
</dbReference>
<reference evidence="2 3" key="1">
    <citation type="submission" date="2020-07" db="EMBL/GenBank/DDBJ databases">
        <title>Alkalicella. sp. LB2 genome.</title>
        <authorList>
            <person name="Postec A."/>
            <person name="Quemeneur M."/>
        </authorList>
    </citation>
    <scope>NUCLEOTIDE SEQUENCE [LARGE SCALE GENOMIC DNA]</scope>
    <source>
        <strain evidence="2 3">LB2</strain>
    </source>
</reference>
<feature type="signal peptide" evidence="1">
    <location>
        <begin position="1"/>
        <end position="22"/>
    </location>
</feature>
<dbReference type="EMBL" id="CP058559">
    <property type="protein sequence ID" value="QNO13467.1"/>
    <property type="molecule type" value="Genomic_DNA"/>
</dbReference>
<keyword evidence="3" id="KW-1185">Reference proteome</keyword>
<organism evidence="2 3">
    <name type="scientific">Alkalicella caledoniensis</name>
    <dbReference type="NCBI Taxonomy" id="2731377"/>
    <lineage>
        <taxon>Bacteria</taxon>
        <taxon>Bacillati</taxon>
        <taxon>Bacillota</taxon>
        <taxon>Clostridia</taxon>
        <taxon>Eubacteriales</taxon>
        <taxon>Proteinivoracaceae</taxon>
        <taxon>Alkalicella</taxon>
    </lineage>
</organism>
<name>A0A7G9W455_ALKCA</name>
<evidence type="ECO:0000313" key="2">
    <source>
        <dbReference type="EMBL" id="QNO13467.1"/>
    </source>
</evidence>
<accession>A0A7G9W455</accession>
<proteinExistence type="predicted"/>
<feature type="chain" id="PRO_5038753008" evidence="1">
    <location>
        <begin position="23"/>
        <end position="222"/>
    </location>
</feature>